<dbReference type="AlphaFoldDB" id="A0A1G7S2A4"/>
<organism evidence="2 3">
    <name type="scientific">Sulfitobacter delicatus</name>
    <dbReference type="NCBI Taxonomy" id="218672"/>
    <lineage>
        <taxon>Bacteria</taxon>
        <taxon>Pseudomonadati</taxon>
        <taxon>Pseudomonadota</taxon>
        <taxon>Alphaproteobacteria</taxon>
        <taxon>Rhodobacterales</taxon>
        <taxon>Roseobacteraceae</taxon>
        <taxon>Sulfitobacter</taxon>
    </lineage>
</organism>
<accession>A0A1G7S2A4</accession>
<dbReference type="EMBL" id="FNBP01000005">
    <property type="protein sequence ID" value="SDG17166.1"/>
    <property type="molecule type" value="Genomic_DNA"/>
</dbReference>
<keyword evidence="3" id="KW-1185">Reference proteome</keyword>
<dbReference type="RefSeq" id="WP_093742075.1">
    <property type="nucleotide sequence ID" value="NZ_FNBP01000005.1"/>
</dbReference>
<gene>
    <name evidence="2" type="ORF">SAMN04489759_10571</name>
</gene>
<feature type="transmembrane region" description="Helical" evidence="1">
    <location>
        <begin position="73"/>
        <end position="91"/>
    </location>
</feature>
<protein>
    <submittedName>
        <fullName evidence="2">Uncharacterized membrane protein</fullName>
    </submittedName>
</protein>
<keyword evidence="1" id="KW-0812">Transmembrane</keyword>
<proteinExistence type="predicted"/>
<dbReference type="Pfam" id="PF09945">
    <property type="entry name" value="DUF2177"/>
    <property type="match status" value="1"/>
</dbReference>
<keyword evidence="1" id="KW-0472">Membrane</keyword>
<dbReference type="Proteomes" id="UP000199399">
    <property type="component" value="Unassembled WGS sequence"/>
</dbReference>
<reference evidence="3" key="1">
    <citation type="submission" date="2016-10" db="EMBL/GenBank/DDBJ databases">
        <authorList>
            <person name="Varghese N."/>
            <person name="Submissions S."/>
        </authorList>
    </citation>
    <scope>NUCLEOTIDE SEQUENCE [LARGE SCALE GENOMIC DNA]</scope>
    <source>
        <strain evidence="3">DSM 16477</strain>
    </source>
</reference>
<keyword evidence="1" id="KW-1133">Transmembrane helix</keyword>
<sequence length="133" mass="14897">MTLVILYLATFILFMGLDYLGLTYIIKPVFERDIGDWLLDDFRIAPAGVFYAFYVGVLLYFVAWPAMTQDQSLLWVFGNGVLIGAMAYGTYEFTNLATLKDWTYAMVARDFTWGSLLTGTSATLGVAITRALT</sequence>
<dbReference type="InterPro" id="IPR018687">
    <property type="entry name" value="DUF2177_membr"/>
</dbReference>
<name>A0A1G7S2A4_9RHOB</name>
<feature type="transmembrane region" description="Helical" evidence="1">
    <location>
        <begin position="111"/>
        <end position="132"/>
    </location>
</feature>
<dbReference type="OrthoDB" id="166547at2"/>
<evidence type="ECO:0000313" key="3">
    <source>
        <dbReference type="Proteomes" id="UP000199399"/>
    </source>
</evidence>
<feature type="transmembrane region" description="Helical" evidence="1">
    <location>
        <begin position="47"/>
        <end position="66"/>
    </location>
</feature>
<evidence type="ECO:0000256" key="1">
    <source>
        <dbReference type="SAM" id="Phobius"/>
    </source>
</evidence>
<evidence type="ECO:0000313" key="2">
    <source>
        <dbReference type="EMBL" id="SDG17166.1"/>
    </source>
</evidence>